<evidence type="ECO:0000313" key="2">
    <source>
        <dbReference type="Proteomes" id="UP000815677"/>
    </source>
</evidence>
<protein>
    <submittedName>
        <fullName evidence="1">Uncharacterized protein</fullName>
    </submittedName>
</protein>
<accession>A0ABQ0LEL2</accession>
<gene>
    <name evidence="1" type="ORF">MCHLO_06860</name>
</gene>
<sequence length="277" mass="31421">MHPDPVFPLELERHIFLIAAEQDRCTGAILLRVAHRVRTCIVSIGVSTPRAAEHDVYAAFQRAAADKPHILRVGVRQMMASSLAFDVDDAMTPLYDAIALCERLERITIAESLTCSDLLPILARLPIRRLAVTIDPLIPGAQPSEAAQCLRYVTHLEFFGSIFGESESTMDQPSQASEVIVALPSLTHLACAFPPKDPDAWLEKLPGLRVFLIAPLTWPLDSLLEARYRDQRIVVTYWERWDECASYEEGYWDWAERFFEKKRRGEVPENEFRAVEC</sequence>
<dbReference type="EMBL" id="DF845605">
    <property type="protein sequence ID" value="GAT49555.1"/>
    <property type="molecule type" value="Genomic_DNA"/>
</dbReference>
<evidence type="ECO:0000313" key="1">
    <source>
        <dbReference type="EMBL" id="GAT49555.1"/>
    </source>
</evidence>
<proteinExistence type="predicted"/>
<organism evidence="1 2">
    <name type="scientific">Mycena chlorophos</name>
    <name type="common">Agaric fungus</name>
    <name type="synonym">Agaricus chlorophos</name>
    <dbReference type="NCBI Taxonomy" id="658473"/>
    <lineage>
        <taxon>Eukaryota</taxon>
        <taxon>Fungi</taxon>
        <taxon>Dikarya</taxon>
        <taxon>Basidiomycota</taxon>
        <taxon>Agaricomycotina</taxon>
        <taxon>Agaricomycetes</taxon>
        <taxon>Agaricomycetidae</taxon>
        <taxon>Agaricales</taxon>
        <taxon>Marasmiineae</taxon>
        <taxon>Mycenaceae</taxon>
        <taxon>Mycena</taxon>
    </lineage>
</organism>
<name>A0ABQ0LEL2_MYCCL</name>
<keyword evidence="2" id="KW-1185">Reference proteome</keyword>
<reference evidence="1" key="1">
    <citation type="submission" date="2014-09" db="EMBL/GenBank/DDBJ databases">
        <title>Genome sequence of the luminous mushroom Mycena chlorophos for searching fungal bioluminescence genes.</title>
        <authorList>
            <person name="Tanaka Y."/>
            <person name="Kasuga D."/>
            <person name="Oba Y."/>
            <person name="Hase S."/>
            <person name="Sato K."/>
            <person name="Oba Y."/>
            <person name="Sakakibara Y."/>
        </authorList>
    </citation>
    <scope>NUCLEOTIDE SEQUENCE</scope>
</reference>
<dbReference type="Proteomes" id="UP000815677">
    <property type="component" value="Unassembled WGS sequence"/>
</dbReference>